<dbReference type="Gene3D" id="2.30.110.10">
    <property type="entry name" value="Electron Transport, Fmn-binding Protein, Chain A"/>
    <property type="match status" value="1"/>
</dbReference>
<accession>A0A2P8E7H9</accession>
<evidence type="ECO:0000313" key="3">
    <source>
        <dbReference type="EMBL" id="PSL05378.1"/>
    </source>
</evidence>
<dbReference type="OrthoDB" id="5115613at2"/>
<dbReference type="GO" id="GO:0005829">
    <property type="term" value="C:cytosol"/>
    <property type="evidence" value="ECO:0007669"/>
    <property type="project" value="TreeGrafter"/>
</dbReference>
<dbReference type="PANTHER" id="PTHR35176:SF6">
    <property type="entry name" value="HEME OXYGENASE HI_0854-RELATED"/>
    <property type="match status" value="1"/>
</dbReference>
<dbReference type="SUPFAM" id="SSF50475">
    <property type="entry name" value="FMN-binding split barrel"/>
    <property type="match status" value="1"/>
</dbReference>
<sequence>MATWKQFTDDAPDLAREVRDRLTATKHHVLATLRGDGSPRVSGTEVDFFADDLVLGSMLNAVKARDLQRDPRYALHANPGDGSMDAADVKISGRATEAGPDDIAAFLDEAPETPQPFHLFRLDIDDVVLAGLNAERDAMLIRLWRPGRDVQSFERR</sequence>
<keyword evidence="1" id="KW-0560">Oxidoreductase</keyword>
<name>A0A2P8E7H9_9ACTN</name>
<dbReference type="AlphaFoldDB" id="A0A2P8E7H9"/>
<evidence type="ECO:0000313" key="4">
    <source>
        <dbReference type="Proteomes" id="UP000243528"/>
    </source>
</evidence>
<feature type="domain" description="Pyridoxamine 5'-phosphate oxidase N-terminal" evidence="2">
    <location>
        <begin position="16"/>
        <end position="127"/>
    </location>
</feature>
<dbReference type="GO" id="GO:0070967">
    <property type="term" value="F:coenzyme F420 binding"/>
    <property type="evidence" value="ECO:0007669"/>
    <property type="project" value="TreeGrafter"/>
</dbReference>
<reference evidence="3 4" key="1">
    <citation type="submission" date="2018-03" db="EMBL/GenBank/DDBJ databases">
        <title>Genomic Encyclopedia of Archaeal and Bacterial Type Strains, Phase II (KMG-II): from individual species to whole genera.</title>
        <authorList>
            <person name="Goeker M."/>
        </authorList>
    </citation>
    <scope>NUCLEOTIDE SEQUENCE [LARGE SCALE GENOMIC DNA]</scope>
    <source>
        <strain evidence="3 4">DSM 45211</strain>
    </source>
</reference>
<dbReference type="InterPro" id="IPR052019">
    <property type="entry name" value="F420H2_bilvrd_red/Heme_oxyg"/>
</dbReference>
<dbReference type="PANTHER" id="PTHR35176">
    <property type="entry name" value="HEME OXYGENASE HI_0854-RELATED"/>
    <property type="match status" value="1"/>
</dbReference>
<keyword evidence="4" id="KW-1185">Reference proteome</keyword>
<dbReference type="RefSeq" id="WP_106536617.1">
    <property type="nucleotide sequence ID" value="NZ_ML142899.1"/>
</dbReference>
<gene>
    <name evidence="3" type="ORF">CLV30_104248</name>
</gene>
<dbReference type="InterPro" id="IPR012349">
    <property type="entry name" value="Split_barrel_FMN-bd"/>
</dbReference>
<dbReference type="GO" id="GO:0016627">
    <property type="term" value="F:oxidoreductase activity, acting on the CH-CH group of donors"/>
    <property type="evidence" value="ECO:0007669"/>
    <property type="project" value="TreeGrafter"/>
</dbReference>
<dbReference type="InterPro" id="IPR011576">
    <property type="entry name" value="Pyridox_Oxase_N"/>
</dbReference>
<evidence type="ECO:0000259" key="2">
    <source>
        <dbReference type="Pfam" id="PF01243"/>
    </source>
</evidence>
<evidence type="ECO:0000256" key="1">
    <source>
        <dbReference type="ARBA" id="ARBA00023002"/>
    </source>
</evidence>
<organism evidence="3 4">
    <name type="scientific">Haloactinopolyspora alba</name>
    <dbReference type="NCBI Taxonomy" id="648780"/>
    <lineage>
        <taxon>Bacteria</taxon>
        <taxon>Bacillati</taxon>
        <taxon>Actinomycetota</taxon>
        <taxon>Actinomycetes</taxon>
        <taxon>Jiangellales</taxon>
        <taxon>Jiangellaceae</taxon>
        <taxon>Haloactinopolyspora</taxon>
    </lineage>
</organism>
<dbReference type="EMBL" id="PYGE01000004">
    <property type="protein sequence ID" value="PSL05378.1"/>
    <property type="molecule type" value="Genomic_DNA"/>
</dbReference>
<dbReference type="Pfam" id="PF01243">
    <property type="entry name" value="PNPOx_N"/>
    <property type="match status" value="1"/>
</dbReference>
<protein>
    <submittedName>
        <fullName evidence="3">Pyridoxamine 5'-phosphate oxidase</fullName>
    </submittedName>
</protein>
<dbReference type="Proteomes" id="UP000243528">
    <property type="component" value="Unassembled WGS sequence"/>
</dbReference>
<comment type="caution">
    <text evidence="3">The sequence shown here is derived from an EMBL/GenBank/DDBJ whole genome shotgun (WGS) entry which is preliminary data.</text>
</comment>
<proteinExistence type="predicted"/>